<accession>A0A518ANY5</accession>
<reference evidence="1 2" key="1">
    <citation type="submission" date="2019-02" db="EMBL/GenBank/DDBJ databases">
        <title>Deep-cultivation of Planctomycetes and their phenomic and genomic characterization uncovers novel biology.</title>
        <authorList>
            <person name="Wiegand S."/>
            <person name="Jogler M."/>
            <person name="Boedeker C."/>
            <person name="Pinto D."/>
            <person name="Vollmers J."/>
            <person name="Rivas-Marin E."/>
            <person name="Kohn T."/>
            <person name="Peeters S.H."/>
            <person name="Heuer A."/>
            <person name="Rast P."/>
            <person name="Oberbeckmann S."/>
            <person name="Bunk B."/>
            <person name="Jeske O."/>
            <person name="Meyerdierks A."/>
            <person name="Storesund J.E."/>
            <person name="Kallscheuer N."/>
            <person name="Luecker S."/>
            <person name="Lage O.M."/>
            <person name="Pohl T."/>
            <person name="Merkel B.J."/>
            <person name="Hornburger P."/>
            <person name="Mueller R.-W."/>
            <person name="Bruemmer F."/>
            <person name="Labrenz M."/>
            <person name="Spormann A.M."/>
            <person name="Op den Camp H."/>
            <person name="Overmann J."/>
            <person name="Amann R."/>
            <person name="Jetten M.S.M."/>
            <person name="Mascher T."/>
            <person name="Medema M.H."/>
            <person name="Devos D.P."/>
            <person name="Kaster A.-K."/>
            <person name="Ovreas L."/>
            <person name="Rohde M."/>
            <person name="Galperin M.Y."/>
            <person name="Jogler C."/>
        </authorList>
    </citation>
    <scope>NUCLEOTIDE SEQUENCE [LARGE SCALE GENOMIC DNA]</scope>
    <source>
        <strain evidence="1 2">Pan181</strain>
    </source>
</reference>
<name>A0A518ANY5_9BACT</name>
<sequence length="70" mass="7471">MFAIAQPLSAVILILSCSEISSNQMLPGLYDKAARLVGCSVLAAETAEWNDFPCHSLSPEEVKCSKENAA</sequence>
<dbReference type="AlphaFoldDB" id="A0A518ANY5"/>
<keyword evidence="2" id="KW-1185">Reference proteome</keyword>
<protein>
    <submittedName>
        <fullName evidence="1">Uncharacterized protein</fullName>
    </submittedName>
</protein>
<dbReference type="Proteomes" id="UP000315750">
    <property type="component" value="Chromosome"/>
</dbReference>
<proteinExistence type="predicted"/>
<dbReference type="KEGG" id="amuc:Pan181_26440"/>
<organism evidence="1 2">
    <name type="scientific">Aeoliella mucimassa</name>
    <dbReference type="NCBI Taxonomy" id="2527972"/>
    <lineage>
        <taxon>Bacteria</taxon>
        <taxon>Pseudomonadati</taxon>
        <taxon>Planctomycetota</taxon>
        <taxon>Planctomycetia</taxon>
        <taxon>Pirellulales</taxon>
        <taxon>Lacipirellulaceae</taxon>
        <taxon>Aeoliella</taxon>
    </lineage>
</organism>
<gene>
    <name evidence="1" type="ORF">Pan181_26440</name>
</gene>
<evidence type="ECO:0000313" key="2">
    <source>
        <dbReference type="Proteomes" id="UP000315750"/>
    </source>
</evidence>
<dbReference type="EMBL" id="CP036278">
    <property type="protein sequence ID" value="QDU56435.1"/>
    <property type="molecule type" value="Genomic_DNA"/>
</dbReference>
<evidence type="ECO:0000313" key="1">
    <source>
        <dbReference type="EMBL" id="QDU56435.1"/>
    </source>
</evidence>